<reference evidence="7 8" key="1">
    <citation type="submission" date="2024-08" db="EMBL/GenBank/DDBJ databases">
        <title>Gnathostoma spinigerum genome.</title>
        <authorList>
            <person name="Gonzalez-Bertolin B."/>
            <person name="Monzon S."/>
            <person name="Zaballos A."/>
            <person name="Jimenez P."/>
            <person name="Dekumyoy P."/>
            <person name="Varona S."/>
            <person name="Cuesta I."/>
            <person name="Sumanam S."/>
            <person name="Adisakwattana P."/>
            <person name="Gasser R.B."/>
            <person name="Hernandez-Gonzalez A."/>
            <person name="Young N.D."/>
            <person name="Perteguer M.J."/>
        </authorList>
    </citation>
    <scope>NUCLEOTIDE SEQUENCE [LARGE SCALE GENOMIC DNA]</scope>
    <source>
        <strain evidence="7">AL3</strain>
        <tissue evidence="7">Liver</tissue>
    </source>
</reference>
<evidence type="ECO:0000313" key="7">
    <source>
        <dbReference type="EMBL" id="MFH4979442.1"/>
    </source>
</evidence>
<evidence type="ECO:0000256" key="3">
    <source>
        <dbReference type="ARBA" id="ARBA00022989"/>
    </source>
</evidence>
<dbReference type="AlphaFoldDB" id="A0ABD6ERW8"/>
<feature type="transmembrane region" description="Helical" evidence="5">
    <location>
        <begin position="677"/>
        <end position="695"/>
    </location>
</feature>
<gene>
    <name evidence="7" type="ORF">AB6A40_006151</name>
</gene>
<feature type="transmembrane region" description="Helical" evidence="5">
    <location>
        <begin position="24"/>
        <end position="43"/>
    </location>
</feature>
<evidence type="ECO:0000256" key="4">
    <source>
        <dbReference type="ARBA" id="ARBA00023136"/>
    </source>
</evidence>
<evidence type="ECO:0000313" key="8">
    <source>
        <dbReference type="Proteomes" id="UP001608902"/>
    </source>
</evidence>
<dbReference type="PANTHER" id="PTHR19229">
    <property type="entry name" value="ATP-BINDING CASSETTE TRANSPORTER SUBFAMILY A ABCA"/>
    <property type="match status" value="1"/>
</dbReference>
<dbReference type="InterPro" id="IPR013525">
    <property type="entry name" value="ABC2_TM"/>
</dbReference>
<organism evidence="7 8">
    <name type="scientific">Gnathostoma spinigerum</name>
    <dbReference type="NCBI Taxonomy" id="75299"/>
    <lineage>
        <taxon>Eukaryota</taxon>
        <taxon>Metazoa</taxon>
        <taxon>Ecdysozoa</taxon>
        <taxon>Nematoda</taxon>
        <taxon>Chromadorea</taxon>
        <taxon>Rhabditida</taxon>
        <taxon>Spirurina</taxon>
        <taxon>Gnathostomatomorpha</taxon>
        <taxon>Gnathostomatoidea</taxon>
        <taxon>Gnathostomatidae</taxon>
        <taxon>Gnathostoma</taxon>
    </lineage>
</organism>
<evidence type="ECO:0000256" key="1">
    <source>
        <dbReference type="ARBA" id="ARBA00004141"/>
    </source>
</evidence>
<feature type="transmembrane region" description="Helical" evidence="5">
    <location>
        <begin position="612"/>
        <end position="636"/>
    </location>
</feature>
<evidence type="ECO:0000259" key="6">
    <source>
        <dbReference type="Pfam" id="PF12698"/>
    </source>
</evidence>
<dbReference type="EMBL" id="JBGFUD010004201">
    <property type="protein sequence ID" value="MFH4979442.1"/>
    <property type="molecule type" value="Genomic_DNA"/>
</dbReference>
<protein>
    <recommendedName>
        <fullName evidence="6">ABC-2 type transporter transmembrane domain-containing protein</fullName>
    </recommendedName>
</protein>
<keyword evidence="2 5" id="KW-0812">Transmembrane</keyword>
<dbReference type="GO" id="GO:0016020">
    <property type="term" value="C:membrane"/>
    <property type="evidence" value="ECO:0007669"/>
    <property type="project" value="UniProtKB-SubCell"/>
</dbReference>
<evidence type="ECO:0000256" key="2">
    <source>
        <dbReference type="ARBA" id="ARBA00022692"/>
    </source>
</evidence>
<feature type="transmembrane region" description="Helical" evidence="5">
    <location>
        <begin position="648"/>
        <end position="671"/>
    </location>
</feature>
<dbReference type="Proteomes" id="UP001608902">
    <property type="component" value="Unassembled WGS sequence"/>
</dbReference>
<feature type="transmembrane region" description="Helical" evidence="5">
    <location>
        <begin position="571"/>
        <end position="592"/>
    </location>
</feature>
<feature type="domain" description="ABC-2 type transporter transmembrane" evidence="6">
    <location>
        <begin position="568"/>
        <end position="769"/>
    </location>
</feature>
<feature type="transmembrane region" description="Helical" evidence="5">
    <location>
        <begin position="707"/>
        <end position="725"/>
    </location>
</feature>
<name>A0ABD6ERW8_9BILA</name>
<dbReference type="PANTHER" id="PTHR19229:SF260">
    <property type="entry name" value="ABC TRANSPORTER DOMAIN-CONTAINING PROTEIN"/>
    <property type="match status" value="1"/>
</dbReference>
<comment type="subcellular location">
    <subcellularLocation>
        <location evidence="1">Membrane</location>
        <topology evidence="1">Multi-pass membrane protein</topology>
    </subcellularLocation>
</comment>
<sequence length="820" mass="93765">MKPICSQLSLLLWKSFLIRKRQKITFILELGLPILLFLILVLVRLKNFEKYRGICHYDARAMPSAGILPFAQGFICYSGNKCHQYPTSGNDTSYLYSSSSSHSVLVDTVRKCAKLFYLFGESPDKYDLYLDSIIKYLKDLIRSKPNSIPSIIGPEATILQNIIPSEVMDIIPIIWRSNVTSSQSKLLRILWLLTLERLPSIESPSFRDFVLNRAPQVVELLQGADDDVLPIVISVVQDLVRYENMDELKAAIQCGDPDPTKREDDLRGPTTSMEEAVGRMLRFVMSVVPGVKDEGETNKSCFGIPVSKDYRCSFIPSQLKAFSYGYILVGPDSPIVRNFVQRLEIPFKWLNVLFDSVEEFVREAPYLQDKVASSDLPLLMKKVMSQLHVIFDMFEWGPKTEAALNRTLEHLFQSSNDSESLFMRLQNVAKSFLDLRSCFRRERFIIVENETSLVSYAMCLMETDDYFTSIYFHGLNDSSTDFPSMVQYDIRHPPDFVDSTGGNRDGINNVGSRDRPFIDLKYISFGFSFLQDFVDTILIEMMTNKSVDTGLFAQQEPFPCNVKDQFNVMMFFPMFVFLSWVLPTAMLAKNIVYEKEMRLKETMRVMGLGDAMHWIAWAIQSFLITLISVIIITLLLKFGNILPNSDMTLVMAVLLLFTVANICQCLFISTFFFHSNIASAAAAVFFFLFFFPFQISWRTAVDTVTKISLLFPQTAVGFACVLIMVSEQDSAASWSNVDFIELDRVGLNLLTVMTAFIIDSVIYATAAWYFSAVFPGRYGIPQPFYFPFTRRYWFGEAEHIAHHVSIHEDKQRCVFSPFRL</sequence>
<keyword evidence="4 5" id="KW-0472">Membrane</keyword>
<feature type="transmembrane region" description="Helical" evidence="5">
    <location>
        <begin position="745"/>
        <end position="770"/>
    </location>
</feature>
<keyword evidence="8" id="KW-1185">Reference proteome</keyword>
<evidence type="ECO:0000256" key="5">
    <source>
        <dbReference type="SAM" id="Phobius"/>
    </source>
</evidence>
<keyword evidence="3 5" id="KW-1133">Transmembrane helix</keyword>
<accession>A0ABD6ERW8</accession>
<dbReference type="InterPro" id="IPR026082">
    <property type="entry name" value="ABCA"/>
</dbReference>
<proteinExistence type="predicted"/>
<dbReference type="Pfam" id="PF12698">
    <property type="entry name" value="ABC2_membrane_3"/>
    <property type="match status" value="1"/>
</dbReference>
<comment type="caution">
    <text evidence="7">The sequence shown here is derived from an EMBL/GenBank/DDBJ whole genome shotgun (WGS) entry which is preliminary data.</text>
</comment>